<accession>A0A0V1BJM4</accession>
<reference evidence="1 2" key="1">
    <citation type="submission" date="2015-01" db="EMBL/GenBank/DDBJ databases">
        <title>Evolution of Trichinella species and genotypes.</title>
        <authorList>
            <person name="Korhonen P.K."/>
            <person name="Edoardo P."/>
            <person name="Giuseppe L.R."/>
            <person name="Gasser R.B."/>
        </authorList>
    </citation>
    <scope>NUCLEOTIDE SEQUENCE [LARGE SCALE GENOMIC DNA]</scope>
    <source>
        <strain evidence="1">ISS3</strain>
    </source>
</reference>
<gene>
    <name evidence="1" type="ORF">T01_6917</name>
</gene>
<evidence type="ECO:0000313" key="2">
    <source>
        <dbReference type="Proteomes" id="UP000054776"/>
    </source>
</evidence>
<dbReference type="EMBL" id="JYDH01000036">
    <property type="protein sequence ID" value="KRY37121.1"/>
    <property type="molecule type" value="Genomic_DNA"/>
</dbReference>
<comment type="caution">
    <text evidence="1">The sequence shown here is derived from an EMBL/GenBank/DDBJ whole genome shotgun (WGS) entry which is preliminary data.</text>
</comment>
<name>A0A0V1BJM4_TRISP</name>
<dbReference type="AlphaFoldDB" id="A0A0V1BJM4"/>
<keyword evidence="2" id="KW-1185">Reference proteome</keyword>
<proteinExistence type="predicted"/>
<sequence length="76" mass="8951">MNGKHGRLRTGQCLEKILLDMVFEKRFALFLLLMDSAPIDFRRAILFGFIEFYSKVLKFYCRRLVSVSILLDCQKS</sequence>
<dbReference type="InParanoid" id="A0A0V1BJM4"/>
<organism evidence="1 2">
    <name type="scientific">Trichinella spiralis</name>
    <name type="common">Trichina worm</name>
    <dbReference type="NCBI Taxonomy" id="6334"/>
    <lineage>
        <taxon>Eukaryota</taxon>
        <taxon>Metazoa</taxon>
        <taxon>Ecdysozoa</taxon>
        <taxon>Nematoda</taxon>
        <taxon>Enoplea</taxon>
        <taxon>Dorylaimia</taxon>
        <taxon>Trichinellida</taxon>
        <taxon>Trichinellidae</taxon>
        <taxon>Trichinella</taxon>
    </lineage>
</organism>
<protein>
    <submittedName>
        <fullName evidence="1">Uncharacterized protein</fullName>
    </submittedName>
</protein>
<dbReference type="Proteomes" id="UP000054776">
    <property type="component" value="Unassembled WGS sequence"/>
</dbReference>
<evidence type="ECO:0000313" key="1">
    <source>
        <dbReference type="EMBL" id="KRY37121.1"/>
    </source>
</evidence>